<comment type="caution">
    <text evidence="1">The sequence shown here is derived from an EMBL/GenBank/DDBJ whole genome shotgun (WGS) entry which is preliminary data.</text>
</comment>
<proteinExistence type="predicted"/>
<reference evidence="1 2" key="1">
    <citation type="submission" date="2023-09" db="EMBL/GenBank/DDBJ databases">
        <authorList>
            <person name="Rey-Velasco X."/>
        </authorList>
    </citation>
    <scope>NUCLEOTIDE SEQUENCE [LARGE SCALE GENOMIC DNA]</scope>
    <source>
        <strain evidence="1 2">W242</strain>
    </source>
</reference>
<accession>A0ABU2YFN6</accession>
<name>A0ABU2YFN6_9FLAO</name>
<organism evidence="1 2">
    <name type="scientific">Patiriisocius hiemis</name>
    <dbReference type="NCBI Taxonomy" id="3075604"/>
    <lineage>
        <taxon>Bacteria</taxon>
        <taxon>Pseudomonadati</taxon>
        <taxon>Bacteroidota</taxon>
        <taxon>Flavobacteriia</taxon>
        <taxon>Flavobacteriales</taxon>
        <taxon>Flavobacteriaceae</taxon>
        <taxon>Patiriisocius</taxon>
    </lineage>
</organism>
<evidence type="ECO:0000313" key="1">
    <source>
        <dbReference type="EMBL" id="MDT0555868.1"/>
    </source>
</evidence>
<sequence length="258" mass="30044">MKQLFILLFLFAQLGYTQEYTFVEKNELLADSFIGVDNYKNTYFIKDMTLHKQGNDGDFVYANFQLGQPTIIDIINPLKVMVFYESLNIVVFLDNKLAEIERINFNELQEFVNVSHAKNAGNNRLWIFNIDTQQIELYNYRNNSKVTVSQPFPGTLNAITSNFNYCYTLTDLKLRAFNIYGSILFEKPSEGVEIIIQLDDVLFLIKDKTLVSVPKSDEEVKTYKLPEITIKDLHLTQDFMYIYDGTNLHTYTLTQPKK</sequence>
<evidence type="ECO:0000313" key="2">
    <source>
        <dbReference type="Proteomes" id="UP001254488"/>
    </source>
</evidence>
<protein>
    <submittedName>
        <fullName evidence="1">Uncharacterized protein</fullName>
    </submittedName>
</protein>
<dbReference type="EMBL" id="JAVRHZ010000003">
    <property type="protein sequence ID" value="MDT0555868.1"/>
    <property type="molecule type" value="Genomic_DNA"/>
</dbReference>
<gene>
    <name evidence="1" type="ORF">RM538_07630</name>
</gene>
<dbReference type="Proteomes" id="UP001254488">
    <property type="component" value="Unassembled WGS sequence"/>
</dbReference>
<dbReference type="RefSeq" id="WP_311332819.1">
    <property type="nucleotide sequence ID" value="NZ_JAVRHZ010000003.1"/>
</dbReference>
<keyword evidence="2" id="KW-1185">Reference proteome</keyword>